<feature type="compositionally biased region" description="Acidic residues" evidence="1">
    <location>
        <begin position="80"/>
        <end position="93"/>
    </location>
</feature>
<accession>A0A9D4SNQ6</accession>
<evidence type="ECO:0000313" key="2">
    <source>
        <dbReference type="EMBL" id="KAH7935224.1"/>
    </source>
</evidence>
<comment type="caution">
    <text evidence="2">The sequence shown here is derived from an EMBL/GenBank/DDBJ whole genome shotgun (WGS) entry which is preliminary data.</text>
</comment>
<proteinExistence type="predicted"/>
<evidence type="ECO:0000256" key="1">
    <source>
        <dbReference type="SAM" id="MobiDB-lite"/>
    </source>
</evidence>
<dbReference type="Proteomes" id="UP000821837">
    <property type="component" value="Unassembled WGS sequence"/>
</dbReference>
<organism evidence="2 3">
    <name type="scientific">Rhipicephalus sanguineus</name>
    <name type="common">Brown dog tick</name>
    <name type="synonym">Ixodes sanguineus</name>
    <dbReference type="NCBI Taxonomy" id="34632"/>
    <lineage>
        <taxon>Eukaryota</taxon>
        <taxon>Metazoa</taxon>
        <taxon>Ecdysozoa</taxon>
        <taxon>Arthropoda</taxon>
        <taxon>Chelicerata</taxon>
        <taxon>Arachnida</taxon>
        <taxon>Acari</taxon>
        <taxon>Parasitiformes</taxon>
        <taxon>Ixodida</taxon>
        <taxon>Ixodoidea</taxon>
        <taxon>Ixodidae</taxon>
        <taxon>Rhipicephalinae</taxon>
        <taxon>Rhipicephalus</taxon>
        <taxon>Rhipicephalus</taxon>
    </lineage>
</organism>
<keyword evidence="3" id="KW-1185">Reference proteome</keyword>
<name>A0A9D4SNQ6_RHISA</name>
<sequence length="127" mass="14347">MSKIDRSFMKALLSLAGGAEDNEALLDKLLTEFTKLKSLTLEATHKLARLQGTISSTREKTVEKDTYAAKLKGHSKNQESGEEIPDFFEEQDKDNEKRDAKLALIITSDRLGKDEIRQIVKRKVDPQ</sequence>
<evidence type="ECO:0000313" key="3">
    <source>
        <dbReference type="Proteomes" id="UP000821837"/>
    </source>
</evidence>
<gene>
    <name evidence="2" type="ORF">HPB52_004812</name>
</gene>
<dbReference type="EMBL" id="JABSTV010001255">
    <property type="protein sequence ID" value="KAH7935224.1"/>
    <property type="molecule type" value="Genomic_DNA"/>
</dbReference>
<protein>
    <submittedName>
        <fullName evidence="2">Uncharacterized protein</fullName>
    </submittedName>
</protein>
<dbReference type="AlphaFoldDB" id="A0A9D4SNQ6"/>
<reference evidence="2" key="1">
    <citation type="journal article" date="2020" name="Cell">
        <title>Large-Scale Comparative Analyses of Tick Genomes Elucidate Their Genetic Diversity and Vector Capacities.</title>
        <authorList>
            <consortium name="Tick Genome and Microbiome Consortium (TIGMIC)"/>
            <person name="Jia N."/>
            <person name="Wang J."/>
            <person name="Shi W."/>
            <person name="Du L."/>
            <person name="Sun Y."/>
            <person name="Zhan W."/>
            <person name="Jiang J.F."/>
            <person name="Wang Q."/>
            <person name="Zhang B."/>
            <person name="Ji P."/>
            <person name="Bell-Sakyi L."/>
            <person name="Cui X.M."/>
            <person name="Yuan T.T."/>
            <person name="Jiang B.G."/>
            <person name="Yang W.F."/>
            <person name="Lam T.T."/>
            <person name="Chang Q.C."/>
            <person name="Ding S.J."/>
            <person name="Wang X.J."/>
            <person name="Zhu J.G."/>
            <person name="Ruan X.D."/>
            <person name="Zhao L."/>
            <person name="Wei J.T."/>
            <person name="Ye R.Z."/>
            <person name="Que T.C."/>
            <person name="Du C.H."/>
            <person name="Zhou Y.H."/>
            <person name="Cheng J.X."/>
            <person name="Dai P.F."/>
            <person name="Guo W.B."/>
            <person name="Han X.H."/>
            <person name="Huang E.J."/>
            <person name="Li L.F."/>
            <person name="Wei W."/>
            <person name="Gao Y.C."/>
            <person name="Liu J.Z."/>
            <person name="Shao H.Z."/>
            <person name="Wang X."/>
            <person name="Wang C.C."/>
            <person name="Yang T.C."/>
            <person name="Huo Q.B."/>
            <person name="Li W."/>
            <person name="Chen H.Y."/>
            <person name="Chen S.E."/>
            <person name="Zhou L.G."/>
            <person name="Ni X.B."/>
            <person name="Tian J.H."/>
            <person name="Sheng Y."/>
            <person name="Liu T."/>
            <person name="Pan Y.S."/>
            <person name="Xia L.Y."/>
            <person name="Li J."/>
            <person name="Zhao F."/>
            <person name="Cao W.C."/>
        </authorList>
    </citation>
    <scope>NUCLEOTIDE SEQUENCE</scope>
    <source>
        <strain evidence="2">Rsan-2018</strain>
    </source>
</reference>
<reference evidence="2" key="2">
    <citation type="submission" date="2021-09" db="EMBL/GenBank/DDBJ databases">
        <authorList>
            <person name="Jia N."/>
            <person name="Wang J."/>
            <person name="Shi W."/>
            <person name="Du L."/>
            <person name="Sun Y."/>
            <person name="Zhan W."/>
            <person name="Jiang J."/>
            <person name="Wang Q."/>
            <person name="Zhang B."/>
            <person name="Ji P."/>
            <person name="Sakyi L.B."/>
            <person name="Cui X."/>
            <person name="Yuan T."/>
            <person name="Jiang B."/>
            <person name="Yang W."/>
            <person name="Lam T.T.-Y."/>
            <person name="Chang Q."/>
            <person name="Ding S."/>
            <person name="Wang X."/>
            <person name="Zhu J."/>
            <person name="Ruan X."/>
            <person name="Zhao L."/>
            <person name="Wei J."/>
            <person name="Que T."/>
            <person name="Du C."/>
            <person name="Cheng J."/>
            <person name="Dai P."/>
            <person name="Han X."/>
            <person name="Huang E."/>
            <person name="Gao Y."/>
            <person name="Liu J."/>
            <person name="Shao H."/>
            <person name="Ye R."/>
            <person name="Li L."/>
            <person name="Wei W."/>
            <person name="Wang X."/>
            <person name="Wang C."/>
            <person name="Huo Q."/>
            <person name="Li W."/>
            <person name="Guo W."/>
            <person name="Chen H."/>
            <person name="Chen S."/>
            <person name="Zhou L."/>
            <person name="Zhou L."/>
            <person name="Ni X."/>
            <person name="Tian J."/>
            <person name="Zhou Y."/>
            <person name="Sheng Y."/>
            <person name="Liu T."/>
            <person name="Pan Y."/>
            <person name="Xia L."/>
            <person name="Li J."/>
            <person name="Zhao F."/>
            <person name="Cao W."/>
        </authorList>
    </citation>
    <scope>NUCLEOTIDE SEQUENCE</scope>
    <source>
        <strain evidence="2">Rsan-2018</strain>
        <tissue evidence="2">Larvae</tissue>
    </source>
</reference>
<feature type="region of interest" description="Disordered" evidence="1">
    <location>
        <begin position="70"/>
        <end position="96"/>
    </location>
</feature>
<dbReference type="VEuPathDB" id="VectorBase:RSAN_039515"/>